<sequence>MLAYRCRHFSRSSLRLFEPIMSNKKYTNESNCQLLIIVGLDSILLG</sequence>
<proteinExistence type="predicted"/>
<dbReference type="AlphaFoldDB" id="A0A0A8ZWU4"/>
<reference evidence="1" key="2">
    <citation type="journal article" date="2015" name="Data Brief">
        <title>Shoot transcriptome of the giant reed, Arundo donax.</title>
        <authorList>
            <person name="Barrero R.A."/>
            <person name="Guerrero F.D."/>
            <person name="Moolhuijzen P."/>
            <person name="Goolsby J.A."/>
            <person name="Tidwell J."/>
            <person name="Bellgard S.E."/>
            <person name="Bellgard M.I."/>
        </authorList>
    </citation>
    <scope>NUCLEOTIDE SEQUENCE</scope>
    <source>
        <tissue evidence="1">Shoot tissue taken approximately 20 cm above the soil surface</tissue>
    </source>
</reference>
<evidence type="ECO:0000313" key="1">
    <source>
        <dbReference type="EMBL" id="JAD41220.1"/>
    </source>
</evidence>
<accession>A0A0A8ZWU4</accession>
<name>A0A0A8ZWU4_ARUDO</name>
<dbReference type="EMBL" id="GBRH01256675">
    <property type="protein sequence ID" value="JAD41220.1"/>
    <property type="molecule type" value="Transcribed_RNA"/>
</dbReference>
<protein>
    <submittedName>
        <fullName evidence="1">Uncharacterized protein</fullName>
    </submittedName>
</protein>
<organism evidence="1">
    <name type="scientific">Arundo donax</name>
    <name type="common">Giant reed</name>
    <name type="synonym">Donax arundinaceus</name>
    <dbReference type="NCBI Taxonomy" id="35708"/>
    <lineage>
        <taxon>Eukaryota</taxon>
        <taxon>Viridiplantae</taxon>
        <taxon>Streptophyta</taxon>
        <taxon>Embryophyta</taxon>
        <taxon>Tracheophyta</taxon>
        <taxon>Spermatophyta</taxon>
        <taxon>Magnoliopsida</taxon>
        <taxon>Liliopsida</taxon>
        <taxon>Poales</taxon>
        <taxon>Poaceae</taxon>
        <taxon>PACMAD clade</taxon>
        <taxon>Arundinoideae</taxon>
        <taxon>Arundineae</taxon>
        <taxon>Arundo</taxon>
    </lineage>
</organism>
<reference evidence="1" key="1">
    <citation type="submission" date="2014-09" db="EMBL/GenBank/DDBJ databases">
        <authorList>
            <person name="Magalhaes I.L.F."/>
            <person name="Oliveira U."/>
            <person name="Santos F.R."/>
            <person name="Vidigal T.H.D.A."/>
            <person name="Brescovit A.D."/>
            <person name="Santos A.J."/>
        </authorList>
    </citation>
    <scope>NUCLEOTIDE SEQUENCE</scope>
    <source>
        <tissue evidence="1">Shoot tissue taken approximately 20 cm above the soil surface</tissue>
    </source>
</reference>